<dbReference type="InterPro" id="IPR027417">
    <property type="entry name" value="P-loop_NTPase"/>
</dbReference>
<dbReference type="SUPFAM" id="SSF52540">
    <property type="entry name" value="P-loop containing nucleoside triphosphate hydrolases"/>
    <property type="match status" value="1"/>
</dbReference>
<proteinExistence type="predicted"/>
<evidence type="ECO:0000313" key="2">
    <source>
        <dbReference type="Proteomes" id="UP000659654"/>
    </source>
</evidence>
<accession>A0A811JXP5</accession>
<comment type="caution">
    <text evidence="1">The sequence shown here is derived from an EMBL/GenBank/DDBJ whole genome shotgun (WGS) entry which is preliminary data.</text>
</comment>
<dbReference type="OrthoDB" id="9997116at2759"/>
<protein>
    <submittedName>
        <fullName evidence="1">(pine wood nematode) hypothetical protein</fullName>
    </submittedName>
</protein>
<reference evidence="1" key="1">
    <citation type="submission" date="2020-09" db="EMBL/GenBank/DDBJ databases">
        <authorList>
            <person name="Kikuchi T."/>
        </authorList>
    </citation>
    <scope>NUCLEOTIDE SEQUENCE</scope>
    <source>
        <strain evidence="1">Ka4C1</strain>
    </source>
</reference>
<dbReference type="EMBL" id="CAJFCV020000001">
    <property type="protein sequence ID" value="CAG9080941.1"/>
    <property type="molecule type" value="Genomic_DNA"/>
</dbReference>
<dbReference type="EMBL" id="CAJFDI010000001">
    <property type="protein sequence ID" value="CAD5208300.1"/>
    <property type="molecule type" value="Genomic_DNA"/>
</dbReference>
<organism evidence="1 2">
    <name type="scientific">Bursaphelenchus xylophilus</name>
    <name type="common">Pinewood nematode worm</name>
    <name type="synonym">Aphelenchoides xylophilus</name>
    <dbReference type="NCBI Taxonomy" id="6326"/>
    <lineage>
        <taxon>Eukaryota</taxon>
        <taxon>Metazoa</taxon>
        <taxon>Ecdysozoa</taxon>
        <taxon>Nematoda</taxon>
        <taxon>Chromadorea</taxon>
        <taxon>Rhabditida</taxon>
        <taxon>Tylenchina</taxon>
        <taxon>Tylenchomorpha</taxon>
        <taxon>Aphelenchoidea</taxon>
        <taxon>Aphelenchoididae</taxon>
        <taxon>Bursaphelenchus</taxon>
    </lineage>
</organism>
<dbReference type="AlphaFoldDB" id="A0A811JXP5"/>
<dbReference type="Proteomes" id="UP000582659">
    <property type="component" value="Unassembled WGS sequence"/>
</dbReference>
<name>A0A811JXP5_BURXY</name>
<dbReference type="Proteomes" id="UP000659654">
    <property type="component" value="Unassembled WGS sequence"/>
</dbReference>
<evidence type="ECO:0000313" key="1">
    <source>
        <dbReference type="EMBL" id="CAD5208300.1"/>
    </source>
</evidence>
<keyword evidence="2" id="KW-1185">Reference proteome</keyword>
<gene>
    <name evidence="1" type="ORF">BXYJ_LOCUS536</name>
</gene>
<dbReference type="SMR" id="A0A811JXP5"/>
<sequence>MSINRAQGQTLNIVGLYLDDPVFSHGQTYVALSRTRRVADIHIYSHVDTDEIDNVVYGRVTEFLRDLDKIYENQKSKYPQKPAGK</sequence>